<evidence type="ECO:0000313" key="1">
    <source>
        <dbReference type="EMBL" id="GLI96113.1"/>
    </source>
</evidence>
<accession>A0A9W6LV01</accession>
<evidence type="ECO:0000313" key="2">
    <source>
        <dbReference type="Proteomes" id="UP001144323"/>
    </source>
</evidence>
<name>A0A9W6LV01_9HYPH</name>
<sequence length="241" mass="25835">MAERCGALEVALSATAMPGRSRRTTRSDSLFGEISARLPLFEDLPPDALQLLSASGLGRGFLTASLRARLRKAGYRDLGLLAESSPDAIASIRKFGPVRVERVRTFILAELARWVPGARDMHTAEATGERRLGRLRHMLVERLPLHADDIAALGFAGGSCADLAGRSRLELIGTGIVMSSDVDRVITTIARVLEGDRPIASLPLQAPLDAPAAEPETLAARRAALLAEQDREWGEAAPAQD</sequence>
<dbReference type="RefSeq" id="WP_281807280.1">
    <property type="nucleotide sequence ID" value="NZ_BSEC01000008.1"/>
</dbReference>
<dbReference type="EMBL" id="BSEC01000008">
    <property type="protein sequence ID" value="GLI96113.1"/>
    <property type="molecule type" value="Genomic_DNA"/>
</dbReference>
<dbReference type="Proteomes" id="UP001144323">
    <property type="component" value="Unassembled WGS sequence"/>
</dbReference>
<proteinExistence type="predicted"/>
<organism evidence="1 2">
    <name type="scientific">Methylocystis echinoides</name>
    <dbReference type="NCBI Taxonomy" id="29468"/>
    <lineage>
        <taxon>Bacteria</taxon>
        <taxon>Pseudomonadati</taxon>
        <taxon>Pseudomonadota</taxon>
        <taxon>Alphaproteobacteria</taxon>
        <taxon>Hyphomicrobiales</taxon>
        <taxon>Methylocystaceae</taxon>
        <taxon>Methylocystis</taxon>
    </lineage>
</organism>
<dbReference type="AlphaFoldDB" id="A0A9W6LV01"/>
<gene>
    <name evidence="1" type="ORF">LMG27198_51060</name>
</gene>
<reference evidence="1" key="1">
    <citation type="journal article" date="2023" name="Int. J. Syst. Evol. Microbiol.">
        <title>Methylocystis iwaonis sp. nov., a type II methane-oxidizing bacterium from surface soil of a rice paddy field in Japan, and emended description of the genus Methylocystis (ex Whittenbury et al. 1970) Bowman et al. 1993.</title>
        <authorList>
            <person name="Kaise H."/>
            <person name="Sawadogo J.B."/>
            <person name="Alam M.S."/>
            <person name="Ueno C."/>
            <person name="Dianou D."/>
            <person name="Shinjo R."/>
            <person name="Asakawa S."/>
        </authorList>
    </citation>
    <scope>NUCLEOTIDE SEQUENCE</scope>
    <source>
        <strain evidence="1">LMG27198</strain>
    </source>
</reference>
<keyword evidence="2" id="KW-1185">Reference proteome</keyword>
<comment type="caution">
    <text evidence="1">The sequence shown here is derived from an EMBL/GenBank/DDBJ whole genome shotgun (WGS) entry which is preliminary data.</text>
</comment>
<protein>
    <submittedName>
        <fullName evidence="1">Uncharacterized protein</fullName>
    </submittedName>
</protein>